<keyword evidence="2" id="KW-1185">Reference proteome</keyword>
<proteinExistence type="predicted"/>
<dbReference type="EMBL" id="JXMU01000005">
    <property type="protein sequence ID" value="KPB02052.1"/>
    <property type="molecule type" value="Genomic_DNA"/>
</dbReference>
<evidence type="ECO:0008006" key="3">
    <source>
        <dbReference type="Google" id="ProtNLM"/>
    </source>
</evidence>
<dbReference type="Pfam" id="PF07237">
    <property type="entry name" value="DUF1428"/>
    <property type="match status" value="1"/>
</dbReference>
<reference evidence="1 2" key="1">
    <citation type="submission" date="2015-01" db="EMBL/GenBank/DDBJ databases">
        <title>Ahrensia donghaiensis sp. nov., a novel dimethylsulphoniopropionate-cleavage bacterium isolated from seawater and emended descriptions of the genus Ahrensia and Ahrensia kielensis.</title>
        <authorList>
            <person name="Liu J."/>
        </authorList>
    </citation>
    <scope>NUCLEOTIDE SEQUENCE [LARGE SCALE GENOMIC DNA]</scope>
    <source>
        <strain evidence="1 2">LZD062</strain>
    </source>
</reference>
<dbReference type="SUPFAM" id="SSF54909">
    <property type="entry name" value="Dimeric alpha+beta barrel"/>
    <property type="match status" value="1"/>
</dbReference>
<dbReference type="PIRSF" id="PIRSF007028">
    <property type="entry name" value="UCP007028"/>
    <property type="match status" value="1"/>
</dbReference>
<dbReference type="Proteomes" id="UP000038011">
    <property type="component" value="Unassembled WGS sequence"/>
</dbReference>
<evidence type="ECO:0000313" key="1">
    <source>
        <dbReference type="EMBL" id="KPB02052.1"/>
    </source>
</evidence>
<dbReference type="STRING" id="1514904.SU32_04605"/>
<sequence length="117" mass="13133">MAFFNVYVAAVPKANKDRFIKHAENVSMAFKDHGATKYVETWGIDVPDGEITSLHKAVQKTDDEDVIVGWVEWPSKDIADAAWPKIMEDPRMAIESAQMPFDGKRMIFGGFEDVVNA</sequence>
<dbReference type="OrthoDB" id="9792392at2"/>
<organism evidence="1 2">
    <name type="scientific">Ahrensia marina</name>
    <dbReference type="NCBI Taxonomy" id="1514904"/>
    <lineage>
        <taxon>Bacteria</taxon>
        <taxon>Pseudomonadati</taxon>
        <taxon>Pseudomonadota</taxon>
        <taxon>Alphaproteobacteria</taxon>
        <taxon>Hyphomicrobiales</taxon>
        <taxon>Ahrensiaceae</taxon>
        <taxon>Ahrensia</taxon>
    </lineage>
</organism>
<dbReference type="AlphaFoldDB" id="A0A0N0E882"/>
<gene>
    <name evidence="1" type="ORF">SU32_04605</name>
</gene>
<dbReference type="InterPro" id="IPR011008">
    <property type="entry name" value="Dimeric_a/b-barrel"/>
</dbReference>
<dbReference type="Gene3D" id="3.30.70.100">
    <property type="match status" value="1"/>
</dbReference>
<dbReference type="PATRIC" id="fig|1514904.3.peg.2910"/>
<comment type="caution">
    <text evidence="1">The sequence shown here is derived from an EMBL/GenBank/DDBJ whole genome shotgun (WGS) entry which is preliminary data.</text>
</comment>
<accession>A0A0N0E882</accession>
<protein>
    <recommendedName>
        <fullName evidence="3">RNA signal recognition particle 4.5S RNA</fullName>
    </recommendedName>
</protein>
<name>A0A0N0E882_9HYPH</name>
<dbReference type="RefSeq" id="WP_053998176.1">
    <property type="nucleotide sequence ID" value="NZ_JXMU01000005.1"/>
</dbReference>
<dbReference type="InterPro" id="IPR009874">
    <property type="entry name" value="DUF1428"/>
</dbReference>
<evidence type="ECO:0000313" key="2">
    <source>
        <dbReference type="Proteomes" id="UP000038011"/>
    </source>
</evidence>